<evidence type="ECO:0000256" key="2">
    <source>
        <dbReference type="ARBA" id="ARBA00010458"/>
    </source>
</evidence>
<name>A0A3L0WYV2_ECOLX</name>
<comment type="caution">
    <text evidence="7">The sequence shown here is derived from an EMBL/GenBank/DDBJ whole genome shotgun (WGS) entry which is preliminary data.</text>
</comment>
<dbReference type="EMBL" id="RNRV01000006">
    <property type="protein sequence ID" value="MHO03771.1"/>
    <property type="molecule type" value="Genomic_DNA"/>
</dbReference>
<evidence type="ECO:0000259" key="6">
    <source>
        <dbReference type="PROSITE" id="PS51770"/>
    </source>
</evidence>
<sequence length="156" mass="17440">MTPPRELTLQFLAEPADVNFGGKVHGGMVMKWIDQAGYACAAGWCSGYAVTVYVGGIRFLRPIQIGQLVEVHAQVIHTGTTSMHLAVDVYSRHPADRQRHKTTHCIIIFVAMDETGTPTRVPQWQPVSAADLSLQQYAKKLMALREEIDKEMRQHL</sequence>
<dbReference type="GO" id="GO:0005829">
    <property type="term" value="C:cytosol"/>
    <property type="evidence" value="ECO:0007669"/>
    <property type="project" value="TreeGrafter"/>
</dbReference>
<dbReference type="CDD" id="cd03442">
    <property type="entry name" value="BFIT_BACH"/>
    <property type="match status" value="1"/>
</dbReference>
<dbReference type="Gene3D" id="3.10.129.10">
    <property type="entry name" value="Hotdog Thioesterase"/>
    <property type="match status" value="1"/>
</dbReference>
<evidence type="ECO:0000256" key="4">
    <source>
        <dbReference type="ARBA" id="ARBA00022801"/>
    </source>
</evidence>
<organism evidence="7">
    <name type="scientific">Escherichia coli</name>
    <dbReference type="NCBI Taxonomy" id="562"/>
    <lineage>
        <taxon>Bacteria</taxon>
        <taxon>Pseudomonadati</taxon>
        <taxon>Pseudomonadota</taxon>
        <taxon>Gammaproteobacteria</taxon>
        <taxon>Enterobacterales</taxon>
        <taxon>Enterobacteriaceae</taxon>
        <taxon>Escherichia</taxon>
    </lineage>
</organism>
<evidence type="ECO:0000256" key="3">
    <source>
        <dbReference type="ARBA" id="ARBA00017699"/>
    </source>
</evidence>
<dbReference type="GO" id="GO:0052816">
    <property type="term" value="F:long-chain fatty acyl-CoA hydrolase activity"/>
    <property type="evidence" value="ECO:0007669"/>
    <property type="project" value="TreeGrafter"/>
</dbReference>
<feature type="domain" description="HotDog ACOT-type" evidence="6">
    <location>
        <begin position="3"/>
        <end position="115"/>
    </location>
</feature>
<dbReference type="InterPro" id="IPR006683">
    <property type="entry name" value="Thioestr_dom"/>
</dbReference>
<reference evidence="7" key="1">
    <citation type="submission" date="2018-10" db="EMBL/GenBank/DDBJ databases">
        <authorList>
            <consortium name="NARMS: The National Antimicrobial Resistance Monitoring System"/>
        </authorList>
    </citation>
    <scope>NUCLEOTIDE SEQUENCE [LARGE SCALE GENOMIC DNA]</scope>
    <source>
        <strain evidence="7">CVM N17EC0388</strain>
    </source>
</reference>
<dbReference type="SUPFAM" id="SSF54637">
    <property type="entry name" value="Thioesterase/thiol ester dehydrase-isomerase"/>
    <property type="match status" value="1"/>
</dbReference>
<dbReference type="GO" id="GO:0006637">
    <property type="term" value="P:acyl-CoA metabolic process"/>
    <property type="evidence" value="ECO:0007669"/>
    <property type="project" value="TreeGrafter"/>
</dbReference>
<dbReference type="PANTHER" id="PTHR11049">
    <property type="entry name" value="ACYL COENZYME A THIOESTER HYDROLASE"/>
    <property type="match status" value="1"/>
</dbReference>
<keyword evidence="4 5" id="KW-0378">Hydrolase</keyword>
<comment type="similarity">
    <text evidence="2">Belongs to the acyl coenzyme A hydrolase family.</text>
</comment>
<dbReference type="InterPro" id="IPR029069">
    <property type="entry name" value="HotDog_dom_sf"/>
</dbReference>
<dbReference type="InterPro" id="IPR040170">
    <property type="entry name" value="Cytosol_ACT"/>
</dbReference>
<accession>A0A3L0WYV2</accession>
<dbReference type="Pfam" id="PF03061">
    <property type="entry name" value="4HBT"/>
    <property type="match status" value="1"/>
</dbReference>
<gene>
    <name evidence="7" type="ORF">D9F05_05205</name>
</gene>
<evidence type="ECO:0000256" key="5">
    <source>
        <dbReference type="PROSITE-ProRule" id="PRU01106"/>
    </source>
</evidence>
<dbReference type="AlphaFoldDB" id="A0A3L0WYV2"/>
<dbReference type="InterPro" id="IPR033120">
    <property type="entry name" value="HOTDOG_ACOT"/>
</dbReference>
<evidence type="ECO:0000313" key="7">
    <source>
        <dbReference type="EMBL" id="MHO03771.1"/>
    </source>
</evidence>
<comment type="function">
    <text evidence="1">Catalyzes the hydrolysis of the thioester bond in palmitoyl-CoA and malonyl-CoA.</text>
</comment>
<evidence type="ECO:0000256" key="1">
    <source>
        <dbReference type="ARBA" id="ARBA00004102"/>
    </source>
</evidence>
<dbReference type="PANTHER" id="PTHR11049:SF16">
    <property type="entry name" value="PROTEIN VDLD"/>
    <property type="match status" value="1"/>
</dbReference>
<protein>
    <recommendedName>
        <fullName evidence="3">Acyl-CoA thioester hydrolase YciA</fullName>
    </recommendedName>
</protein>
<dbReference type="PROSITE" id="PS51770">
    <property type="entry name" value="HOTDOG_ACOT"/>
    <property type="match status" value="1"/>
</dbReference>
<proteinExistence type="inferred from homology"/>